<dbReference type="OrthoDB" id="9804823at2"/>
<dbReference type="GO" id="GO:0004540">
    <property type="term" value="F:RNA nuclease activity"/>
    <property type="evidence" value="ECO:0007669"/>
    <property type="project" value="InterPro"/>
</dbReference>
<evidence type="ECO:0000256" key="5">
    <source>
        <dbReference type="ARBA" id="ARBA00022801"/>
    </source>
</evidence>
<dbReference type="SUPFAM" id="SSF88723">
    <property type="entry name" value="PIN domain-like"/>
    <property type="match status" value="1"/>
</dbReference>
<organism evidence="10 11">
    <name type="scientific">Nocardia cyriacigeorgica</name>
    <dbReference type="NCBI Taxonomy" id="135487"/>
    <lineage>
        <taxon>Bacteria</taxon>
        <taxon>Bacillati</taxon>
        <taxon>Actinomycetota</taxon>
        <taxon>Actinomycetes</taxon>
        <taxon>Mycobacteriales</taxon>
        <taxon>Nocardiaceae</taxon>
        <taxon>Nocardia</taxon>
    </lineage>
</organism>
<feature type="binding site" evidence="8">
    <location>
        <position position="6"/>
    </location>
    <ligand>
        <name>Mg(2+)</name>
        <dbReference type="ChEBI" id="CHEBI:18420"/>
    </ligand>
</feature>
<keyword evidence="6 8" id="KW-0460">Magnesium</keyword>
<dbReference type="InterPro" id="IPR002716">
    <property type="entry name" value="PIN_dom"/>
</dbReference>
<dbReference type="CDD" id="cd18746">
    <property type="entry name" value="PIN_VapC4-5_FitB-like"/>
    <property type="match status" value="1"/>
</dbReference>
<dbReference type="RefSeq" id="WP_138455855.1">
    <property type="nucleotide sequence ID" value="NZ_VBUU01000006.1"/>
</dbReference>
<keyword evidence="4 8" id="KW-0479">Metal-binding</keyword>
<accession>A0A5R8PH95</accession>
<dbReference type="PANTHER" id="PTHR33653:SF1">
    <property type="entry name" value="RIBONUCLEASE VAPC2"/>
    <property type="match status" value="1"/>
</dbReference>
<dbReference type="HAMAP" id="MF_00265">
    <property type="entry name" value="VapC_Nob1"/>
    <property type="match status" value="1"/>
</dbReference>
<keyword evidence="3 8" id="KW-0540">Nuclease</keyword>
<dbReference type="PANTHER" id="PTHR33653">
    <property type="entry name" value="RIBONUCLEASE VAPC2"/>
    <property type="match status" value="1"/>
</dbReference>
<dbReference type="InterPro" id="IPR050556">
    <property type="entry name" value="Type_II_TA_system_RNase"/>
</dbReference>
<dbReference type="GO" id="GO:0000287">
    <property type="term" value="F:magnesium ion binding"/>
    <property type="evidence" value="ECO:0007669"/>
    <property type="project" value="UniProtKB-UniRule"/>
</dbReference>
<dbReference type="EC" id="3.1.-.-" evidence="8"/>
<evidence type="ECO:0000256" key="2">
    <source>
        <dbReference type="ARBA" id="ARBA00022649"/>
    </source>
</evidence>
<feature type="binding site" evidence="8">
    <location>
        <position position="104"/>
    </location>
    <ligand>
        <name>Mg(2+)</name>
        <dbReference type="ChEBI" id="CHEBI:18420"/>
    </ligand>
</feature>
<evidence type="ECO:0000256" key="7">
    <source>
        <dbReference type="ARBA" id="ARBA00038093"/>
    </source>
</evidence>
<feature type="domain" description="PIN" evidence="9">
    <location>
        <begin position="3"/>
        <end position="126"/>
    </location>
</feature>
<evidence type="ECO:0000256" key="1">
    <source>
        <dbReference type="ARBA" id="ARBA00001946"/>
    </source>
</evidence>
<keyword evidence="2 8" id="KW-1277">Toxin-antitoxin system</keyword>
<reference evidence="10 11" key="1">
    <citation type="submission" date="2019-05" db="EMBL/GenBank/DDBJ databases">
        <title>Genomes sequences of two Nocardia cyriacigeorgica environmental isolates, type strains Nocardia asteroides ATCC 19247 and Nocardia cyriacigeorgica DSM 44484.</title>
        <authorList>
            <person name="Vautrin F."/>
            <person name="Bergeron E."/>
            <person name="Dubost A."/>
            <person name="Abrouk D."/>
            <person name="Rodriguez Nava V."/>
            <person name="Pujic P."/>
        </authorList>
    </citation>
    <scope>NUCLEOTIDE SEQUENCE [LARGE SCALE GENOMIC DNA]</scope>
    <source>
        <strain evidence="10 11">EML 1456</strain>
    </source>
</reference>
<name>A0A5R8PH95_9NOCA</name>
<comment type="caution">
    <text evidence="10">The sequence shown here is derived from an EMBL/GenBank/DDBJ whole genome shotgun (WGS) entry which is preliminary data.</text>
</comment>
<dbReference type="AlphaFoldDB" id="A0A5R8PH95"/>
<dbReference type="GO" id="GO:0090729">
    <property type="term" value="F:toxin activity"/>
    <property type="evidence" value="ECO:0007669"/>
    <property type="project" value="UniProtKB-KW"/>
</dbReference>
<comment type="cofactor">
    <cofactor evidence="1 8">
        <name>Mg(2+)</name>
        <dbReference type="ChEBI" id="CHEBI:18420"/>
    </cofactor>
</comment>
<dbReference type="GO" id="GO:0016787">
    <property type="term" value="F:hydrolase activity"/>
    <property type="evidence" value="ECO:0007669"/>
    <property type="project" value="UniProtKB-KW"/>
</dbReference>
<comment type="similarity">
    <text evidence="7 8">Belongs to the PINc/VapC protein family.</text>
</comment>
<evidence type="ECO:0000256" key="3">
    <source>
        <dbReference type="ARBA" id="ARBA00022722"/>
    </source>
</evidence>
<dbReference type="Gene3D" id="3.40.50.1010">
    <property type="entry name" value="5'-nuclease"/>
    <property type="match status" value="1"/>
</dbReference>
<dbReference type="InterPro" id="IPR022907">
    <property type="entry name" value="VapC_family"/>
</dbReference>
<keyword evidence="8" id="KW-0800">Toxin</keyword>
<keyword evidence="5 8" id="KW-0378">Hydrolase</keyword>
<evidence type="ECO:0000256" key="8">
    <source>
        <dbReference type="HAMAP-Rule" id="MF_00265"/>
    </source>
</evidence>
<protein>
    <recommendedName>
        <fullName evidence="8">Ribonuclease VapC</fullName>
        <shortName evidence="8">RNase VapC</shortName>
        <ecNumber evidence="8">3.1.-.-</ecNumber>
    </recommendedName>
    <alternativeName>
        <fullName evidence="8">Toxin VapC</fullName>
    </alternativeName>
</protein>
<evidence type="ECO:0000259" key="9">
    <source>
        <dbReference type="Pfam" id="PF01850"/>
    </source>
</evidence>
<evidence type="ECO:0000256" key="4">
    <source>
        <dbReference type="ARBA" id="ARBA00022723"/>
    </source>
</evidence>
<dbReference type="InterPro" id="IPR029060">
    <property type="entry name" value="PIN-like_dom_sf"/>
</dbReference>
<evidence type="ECO:0000313" key="11">
    <source>
        <dbReference type="Proteomes" id="UP000308349"/>
    </source>
</evidence>
<evidence type="ECO:0000256" key="6">
    <source>
        <dbReference type="ARBA" id="ARBA00022842"/>
    </source>
</evidence>
<dbReference type="Proteomes" id="UP000308349">
    <property type="component" value="Unassembled WGS sequence"/>
</dbReference>
<dbReference type="EMBL" id="VBUU01000006">
    <property type="protein sequence ID" value="TLG13961.1"/>
    <property type="molecule type" value="Genomic_DNA"/>
</dbReference>
<proteinExistence type="inferred from homology"/>
<gene>
    <name evidence="8" type="primary">vapC</name>
    <name evidence="10" type="ORF">FEK35_09310</name>
</gene>
<dbReference type="Pfam" id="PF01850">
    <property type="entry name" value="PIN"/>
    <property type="match status" value="1"/>
</dbReference>
<evidence type="ECO:0000313" key="10">
    <source>
        <dbReference type="EMBL" id="TLG13961.1"/>
    </source>
</evidence>
<sequence>MTYLLDTNVISELRKSPRVADPSVRAWVAARRPSELYLSVITVMEIEIGIGRVERRDSVQGKRLRSWLEDEVLDVFAGRILDLDLASARRAAQSHVPDPRPERDTMIAAIASEHGMTVVTRNTKDFSLLGVPTIDPWAS</sequence>
<comment type="function">
    <text evidence="8">Toxic component of a toxin-antitoxin (TA) system. An RNase.</text>
</comment>